<dbReference type="CDD" id="cd00538">
    <property type="entry name" value="PA"/>
    <property type="match status" value="1"/>
</dbReference>
<comment type="caution">
    <text evidence="4">The sequence shown here is derived from an EMBL/GenBank/DDBJ whole genome shotgun (WGS) entry which is preliminary data.</text>
</comment>
<dbReference type="AlphaFoldDB" id="A0AAW1NMF1"/>
<accession>A0AAW1NMF1</accession>
<dbReference type="SUPFAM" id="SSF52025">
    <property type="entry name" value="PA domain"/>
    <property type="match status" value="1"/>
</dbReference>
<dbReference type="EMBL" id="JALJOQ010000262">
    <property type="protein sequence ID" value="KAK9786892.1"/>
    <property type="molecule type" value="Genomic_DNA"/>
</dbReference>
<name>A0AAW1NMF1_9CHLO</name>
<evidence type="ECO:0000256" key="2">
    <source>
        <dbReference type="ARBA" id="ARBA00023180"/>
    </source>
</evidence>
<dbReference type="Pfam" id="PF02225">
    <property type="entry name" value="PA"/>
    <property type="match status" value="1"/>
</dbReference>
<evidence type="ECO:0000313" key="4">
    <source>
        <dbReference type="EMBL" id="KAK9786892.1"/>
    </source>
</evidence>
<dbReference type="Gene3D" id="3.50.30.30">
    <property type="match status" value="1"/>
</dbReference>
<dbReference type="InterPro" id="IPR003137">
    <property type="entry name" value="PA_domain"/>
</dbReference>
<keyword evidence="2" id="KW-0325">Glycoprotein</keyword>
<dbReference type="Proteomes" id="UP001465755">
    <property type="component" value="Unassembled WGS sequence"/>
</dbReference>
<feature type="domain" description="PA" evidence="3">
    <location>
        <begin position="139"/>
        <end position="226"/>
    </location>
</feature>
<evidence type="ECO:0000313" key="5">
    <source>
        <dbReference type="Proteomes" id="UP001465755"/>
    </source>
</evidence>
<gene>
    <name evidence="4" type="ORF">WJX73_003554</name>
</gene>
<dbReference type="InterPro" id="IPR046450">
    <property type="entry name" value="PA_dom_sf"/>
</dbReference>
<keyword evidence="1" id="KW-0732">Signal</keyword>
<reference evidence="4 5" key="1">
    <citation type="journal article" date="2024" name="Nat. Commun.">
        <title>Phylogenomics reveals the evolutionary origins of lichenization in chlorophyte algae.</title>
        <authorList>
            <person name="Puginier C."/>
            <person name="Libourel C."/>
            <person name="Otte J."/>
            <person name="Skaloud P."/>
            <person name="Haon M."/>
            <person name="Grisel S."/>
            <person name="Petersen M."/>
            <person name="Berrin J.G."/>
            <person name="Delaux P.M."/>
            <person name="Dal Grande F."/>
            <person name="Keller J."/>
        </authorList>
    </citation>
    <scope>NUCLEOTIDE SEQUENCE [LARGE SCALE GENOMIC DNA]</scope>
    <source>
        <strain evidence="4 5">SAG 2036</strain>
    </source>
</reference>
<proteinExistence type="predicted"/>
<dbReference type="PANTHER" id="PTHR22702">
    <property type="entry name" value="PROTEASE-ASSOCIATED DOMAIN-CONTAINING PROTEIN"/>
    <property type="match status" value="1"/>
</dbReference>
<sequence length="293" mass="30773">MTHMRAEQARDIAARGLGSAAVETGSRQGVQHFTCRMEVDDKSQAHCSSLEFMPLNTALEALPDNVAIVRVIPAFQQQNGGRGMVPLRLRVWDPENVSVALEALGGPPSFSWTRQEAVCANGGNSTDADCTTDDSLLAQGVLVRAEDALGCSADALRQQPALRNAIALLERGTCMFTDKVLNAEGAGAKAAIILDSGEGLHGMAGDGSGRQPSIPSVLLPASSGAQMLGLLRLAGAGQEDVSVKVELLFTPKSREWLSQQLPDPTDMSACMATMMSSILSQSIATSDSPAEQP</sequence>
<evidence type="ECO:0000259" key="3">
    <source>
        <dbReference type="Pfam" id="PF02225"/>
    </source>
</evidence>
<organism evidence="4 5">
    <name type="scientific">Symbiochloris irregularis</name>
    <dbReference type="NCBI Taxonomy" id="706552"/>
    <lineage>
        <taxon>Eukaryota</taxon>
        <taxon>Viridiplantae</taxon>
        <taxon>Chlorophyta</taxon>
        <taxon>core chlorophytes</taxon>
        <taxon>Trebouxiophyceae</taxon>
        <taxon>Trebouxiales</taxon>
        <taxon>Trebouxiaceae</taxon>
        <taxon>Symbiochloris</taxon>
    </lineage>
</organism>
<keyword evidence="5" id="KW-1185">Reference proteome</keyword>
<evidence type="ECO:0000256" key="1">
    <source>
        <dbReference type="ARBA" id="ARBA00022729"/>
    </source>
</evidence>
<dbReference type="PANTHER" id="PTHR22702:SF1">
    <property type="entry name" value="PROTEASE-ASSOCIATED DOMAIN-CONTAINING PROTEIN 1"/>
    <property type="match status" value="1"/>
</dbReference>
<protein>
    <recommendedName>
        <fullName evidence="3">PA domain-containing protein</fullName>
    </recommendedName>
</protein>